<dbReference type="Pfam" id="PF15995">
    <property type="entry name" value="DUF4771"/>
    <property type="match status" value="1"/>
</dbReference>
<keyword evidence="5" id="KW-1185">Reference proteome</keyword>
<evidence type="ECO:0000256" key="1">
    <source>
        <dbReference type="SAM" id="MobiDB-lite"/>
    </source>
</evidence>
<dbReference type="GeneID" id="126883848"/>
<dbReference type="InterPro" id="IPR031936">
    <property type="entry name" value="DUF4771"/>
</dbReference>
<feature type="region of interest" description="Disordered" evidence="1">
    <location>
        <begin position="877"/>
        <end position="900"/>
    </location>
</feature>
<evidence type="ECO:0000313" key="4">
    <source>
        <dbReference type="EnsemblMetazoa" id="XP_050505481.1"/>
    </source>
</evidence>
<organism evidence="4 5">
    <name type="scientific">Diabrotica virgifera virgifera</name>
    <name type="common">western corn rootworm</name>
    <dbReference type="NCBI Taxonomy" id="50390"/>
    <lineage>
        <taxon>Eukaryota</taxon>
        <taxon>Metazoa</taxon>
        <taxon>Ecdysozoa</taxon>
        <taxon>Arthropoda</taxon>
        <taxon>Hexapoda</taxon>
        <taxon>Insecta</taxon>
        <taxon>Pterygota</taxon>
        <taxon>Neoptera</taxon>
        <taxon>Endopterygota</taxon>
        <taxon>Coleoptera</taxon>
        <taxon>Polyphaga</taxon>
        <taxon>Cucujiformia</taxon>
        <taxon>Chrysomeloidea</taxon>
        <taxon>Chrysomelidae</taxon>
        <taxon>Galerucinae</taxon>
        <taxon>Diabroticina</taxon>
        <taxon>Diabroticites</taxon>
        <taxon>Diabrotica</taxon>
    </lineage>
</organism>
<dbReference type="RefSeq" id="XP_050505481.1">
    <property type="nucleotide sequence ID" value="XM_050649524.1"/>
</dbReference>
<feature type="region of interest" description="Disordered" evidence="1">
    <location>
        <begin position="1"/>
        <end position="28"/>
    </location>
</feature>
<accession>A0ABM5K5L0</accession>
<dbReference type="Pfam" id="PF15994">
    <property type="entry name" value="DUF4770"/>
    <property type="match status" value="1"/>
</dbReference>
<evidence type="ECO:0000259" key="3">
    <source>
        <dbReference type="Pfam" id="PF15995"/>
    </source>
</evidence>
<name>A0ABM5K5L0_DIAVI</name>
<dbReference type="PANTHER" id="PTHR41967:SF6">
    <property type="entry name" value="FI19406P1-RELATED"/>
    <property type="match status" value="1"/>
</dbReference>
<dbReference type="PANTHER" id="PTHR41967">
    <property type="entry name" value="FI19406P1-RELATED"/>
    <property type="match status" value="1"/>
</dbReference>
<reference evidence="4" key="1">
    <citation type="submission" date="2025-05" db="UniProtKB">
        <authorList>
            <consortium name="EnsemblMetazoa"/>
        </authorList>
    </citation>
    <scope>IDENTIFICATION</scope>
</reference>
<evidence type="ECO:0000259" key="2">
    <source>
        <dbReference type="Pfam" id="PF15994"/>
    </source>
</evidence>
<sequence>MGKKIPVTASNKTIKISPDPNRSRSKARDDLLDDYSPICVAKIFPTNADRPPVTLESFRPKKNTCLDYELSETYLRWQIGDTKVRASHITGTYVPAPPGYFAPKKVKGLYFNGCPPVWKFLDEIRKEKIEKQQTGNRAHFKEFLRKTHENKAVSFNQMHDLLTSMAGPPWFQELSPAQLKTIDNLQECIHKDLKGNSIENVKANMAAFGLYFRPNEKMLKMALEFCCGVDYEFLLILYQVMNPKRRCYSINDRLLLSAVVHLTIIETLRECHVRLPSPPRKPCTPVCMPCKGRKTKQGDCIYSVPPKIHYDSPYLEPYTFKPDPPKFQNPPRYENKHIQYPESPYFSYLDALREEIKNAESVLDIDVCRVDDQEQEILREHQAAERKYNDLQENGAWKGLVSPTIKLECMDFVNRSLQCRPVKLPSLFPLEDTLPPCTCDEEEKPGGGDCCTDFYTCPCNKDPNTKCVCKENTNLFLKALCKRCLAILKRSTNNMVGGLVRYNGDMLPLIQGVFKDRECKCLTRFKDQLSAIAAGNRLSCKPEMYSIGGVAITSQGPSFIINSLLNKKELESKMEKDESTEDVCTCGEPEETKACPDDCCVDDSKEMPIICQENACQEKLEKIDEPEEMKEEPEETDKSMPWEEADCKCKKAFEDFCAKQCNCPQCLEDKRRKEAVYVVSGVSNTDQGGVVENVVNIGGVQQKQCDCFHNYMEKIKKMEEYRQRVKTRLKMKYQDDKYCIGGVATTKYGPVYHNQGVQKEISCTCLQDHQKEEEDAKRRMPEKPDTGRIQYAIAGVSAKEDKNYFAISHAVHSKPCSCLEMYRTYKKEHMWCLESFYEYMHITQNELQEFEAEKPYEDEEQNLDLQYELTFEPGLAGDEQEDEGVNDSQPKQECPYSKTDSPNYQICSECGKCVEIDYTINLCNCRKEDKCREQNNSPPSKEVCPVQPPKNKICSECKKCVASDSVIDNCDCRSSEETIQDECECRKEDTCKEQGDRSQEVCPLEPPNYKTCSECGKCVTLDSTIDQCDSGSSEETIRDKCECPKEVMCISIEDPCVCESDETVKEKEDCTCTEDPSHKCTCFDDPCFCTENPSFKCTCFDDPCNCTENPNHVCTCFDDERFKETETQCGDGKEFGEGDFKRFVILEKIPCNKRKQMEILKKLLEGLAMDGYPLAKLPDAHQLPIFRLWMQMRCGKSWTQRQKRAFNQLTNKYLAHTNICYQKIKVPKMPICPHMANKFNWNHFELLRDMTSSLIFEYRRKIKQLRVHSAREYFPIMYDYPFPFRTFRNNYFAYLPAKEEDIYVGNFRITDWAAPKQRDASCFRFDNKK</sequence>
<evidence type="ECO:0000313" key="5">
    <source>
        <dbReference type="Proteomes" id="UP001652700"/>
    </source>
</evidence>
<protein>
    <submittedName>
        <fullName evidence="4">Uncharacterized protein</fullName>
    </submittedName>
</protein>
<dbReference type="InterPro" id="IPR031935">
    <property type="entry name" value="DUF4770"/>
</dbReference>
<feature type="domain" description="DUF4771" evidence="3">
    <location>
        <begin position="1150"/>
        <end position="1302"/>
    </location>
</feature>
<dbReference type="Proteomes" id="UP001652700">
    <property type="component" value="Unplaced"/>
</dbReference>
<proteinExistence type="predicted"/>
<feature type="domain" description="DUF4770" evidence="2">
    <location>
        <begin position="206"/>
        <end position="281"/>
    </location>
</feature>
<dbReference type="EnsemblMetazoa" id="XM_050649524.1">
    <property type="protein sequence ID" value="XP_050505481.1"/>
    <property type="gene ID" value="LOC126883848"/>
</dbReference>